<reference evidence="2" key="1">
    <citation type="submission" date="2017-06" db="EMBL/GenBank/DDBJ databases">
        <title>Whole genome sequence of Laribacter hongkongensis LHGZ1.</title>
        <authorList>
            <person name="Chen D."/>
            <person name="Wu H."/>
            <person name="Chen J."/>
        </authorList>
    </citation>
    <scope>NUCLEOTIDE SEQUENCE [LARGE SCALE GENOMIC DNA]</scope>
    <source>
        <strain evidence="2">LHGZ1</strain>
    </source>
</reference>
<gene>
    <name evidence="1" type="ORF">LHGZ1_0788</name>
</gene>
<evidence type="ECO:0000313" key="2">
    <source>
        <dbReference type="Proteomes" id="UP000197424"/>
    </source>
</evidence>
<protein>
    <submittedName>
        <fullName evidence="1">Uncharacterized protein</fullName>
    </submittedName>
</protein>
<evidence type="ECO:0000313" key="1">
    <source>
        <dbReference type="EMBL" id="ASJ23619.1"/>
    </source>
</evidence>
<sequence length="47" mass="5455">MIRLAPIPNPSAIGIQLMVSPFSVRLVMDIPYWLDQYEVKLIIFNNH</sequence>
<proteinExistence type="predicted"/>
<dbReference type="AlphaFoldDB" id="A0A248LGN1"/>
<dbReference type="EMBL" id="CP022115">
    <property type="protein sequence ID" value="ASJ23619.1"/>
    <property type="molecule type" value="Genomic_DNA"/>
</dbReference>
<dbReference type="Proteomes" id="UP000197424">
    <property type="component" value="Chromosome"/>
</dbReference>
<accession>A0A248LGN1</accession>
<name>A0A248LGN1_9NEIS</name>
<organism evidence="1 2">
    <name type="scientific">Laribacter hongkongensis</name>
    <dbReference type="NCBI Taxonomy" id="168471"/>
    <lineage>
        <taxon>Bacteria</taxon>
        <taxon>Pseudomonadati</taxon>
        <taxon>Pseudomonadota</taxon>
        <taxon>Betaproteobacteria</taxon>
        <taxon>Neisseriales</taxon>
        <taxon>Aquaspirillaceae</taxon>
        <taxon>Laribacter</taxon>
    </lineage>
</organism>